<dbReference type="InterPro" id="IPR050942">
    <property type="entry name" value="F-box_BR-signaling"/>
</dbReference>
<evidence type="ECO:0000259" key="1">
    <source>
        <dbReference type="Pfam" id="PF03478"/>
    </source>
</evidence>
<evidence type="ECO:0000313" key="3">
    <source>
        <dbReference type="Proteomes" id="UP001222027"/>
    </source>
</evidence>
<name>A0AAV8RGV9_ENSVE</name>
<evidence type="ECO:0000313" key="2">
    <source>
        <dbReference type="EMBL" id="KAJ8504663.1"/>
    </source>
</evidence>
<dbReference type="PANTHER" id="PTHR44259:SF114">
    <property type="entry name" value="OS06G0707300 PROTEIN"/>
    <property type="match status" value="1"/>
</dbReference>
<keyword evidence="3" id="KW-1185">Reference proteome</keyword>
<proteinExistence type="predicted"/>
<organism evidence="2 3">
    <name type="scientific">Ensete ventricosum</name>
    <name type="common">Abyssinian banana</name>
    <name type="synonym">Musa ensete</name>
    <dbReference type="NCBI Taxonomy" id="4639"/>
    <lineage>
        <taxon>Eukaryota</taxon>
        <taxon>Viridiplantae</taxon>
        <taxon>Streptophyta</taxon>
        <taxon>Embryophyta</taxon>
        <taxon>Tracheophyta</taxon>
        <taxon>Spermatophyta</taxon>
        <taxon>Magnoliopsida</taxon>
        <taxon>Liliopsida</taxon>
        <taxon>Zingiberales</taxon>
        <taxon>Musaceae</taxon>
        <taxon>Ensete</taxon>
    </lineage>
</organism>
<dbReference type="PANTHER" id="PTHR44259">
    <property type="entry name" value="OS07G0183000 PROTEIN-RELATED"/>
    <property type="match status" value="1"/>
</dbReference>
<dbReference type="InterPro" id="IPR005174">
    <property type="entry name" value="KIB1-4_b-propeller"/>
</dbReference>
<sequence>MASSQATRPAWTELPPELIKMISDKMIDISDYVRLRAVCTSWRCAAPPSSFTQRIPWLLLPYNPDNSARSFFSLSTHQICSLSSPQLRGRVTYGSSHGWLVTMDRSFSVSLLNPITNAFIRLPAITRLPDFTTFHFERHEDGEYIYRRHVGVSGKVNYDMIQHILLCSAFAAPGEGAGDGVVTVTSYLSPRFLCCRWADEVWTLIDSTLTCGIDSLAMYRDKLYLVGIDGSVVVCAMYPYLRAELVPSLRVPGDFHYCYLGVVGGELLLVTNCMRRVEEGGEVIGSKKTSMDFFKLDSDGRRMRWAQLEDDGECPLLLTENQVTSAAIECQGRYTCFRAVRGEVDELHHKTEVVQMEEGSCRLLPCHWVTTMDALGPAWFTPSLS</sequence>
<dbReference type="Pfam" id="PF03478">
    <property type="entry name" value="Beta-prop_KIB1-4"/>
    <property type="match status" value="1"/>
</dbReference>
<comment type="caution">
    <text evidence="2">The sequence shown here is derived from an EMBL/GenBank/DDBJ whole genome shotgun (WGS) entry which is preliminary data.</text>
</comment>
<protein>
    <recommendedName>
        <fullName evidence="1">KIB1-4 beta-propeller domain-containing protein</fullName>
    </recommendedName>
</protein>
<feature type="domain" description="KIB1-4 beta-propeller" evidence="1">
    <location>
        <begin position="71"/>
        <end position="325"/>
    </location>
</feature>
<accession>A0AAV8RGV9</accession>
<dbReference type="EMBL" id="JAQQAF010000002">
    <property type="protein sequence ID" value="KAJ8504663.1"/>
    <property type="molecule type" value="Genomic_DNA"/>
</dbReference>
<gene>
    <name evidence="2" type="ORF">OPV22_005549</name>
</gene>
<reference evidence="2 3" key="1">
    <citation type="submission" date="2022-12" db="EMBL/GenBank/DDBJ databases">
        <title>Chromosome-scale assembly of the Ensete ventricosum genome.</title>
        <authorList>
            <person name="Dussert Y."/>
            <person name="Stocks J."/>
            <person name="Wendawek A."/>
            <person name="Woldeyes F."/>
            <person name="Nichols R.A."/>
            <person name="Borrell J.S."/>
        </authorList>
    </citation>
    <scope>NUCLEOTIDE SEQUENCE [LARGE SCALE GENOMIC DNA]</scope>
    <source>
        <strain evidence="3">cv. Maze</strain>
        <tissue evidence="2">Seeds</tissue>
    </source>
</reference>
<dbReference type="AlphaFoldDB" id="A0AAV8RGV9"/>
<dbReference type="Proteomes" id="UP001222027">
    <property type="component" value="Unassembled WGS sequence"/>
</dbReference>